<dbReference type="Pfam" id="PF11790">
    <property type="entry name" value="Glyco_hydro_cc"/>
    <property type="match status" value="1"/>
</dbReference>
<dbReference type="Proteomes" id="UP000193685">
    <property type="component" value="Unassembled WGS sequence"/>
</dbReference>
<accession>A0A1Y2FC53</accession>
<evidence type="ECO:0000259" key="2">
    <source>
        <dbReference type="Pfam" id="PF11790"/>
    </source>
</evidence>
<dbReference type="InterPro" id="IPR017853">
    <property type="entry name" value="GH"/>
</dbReference>
<name>A0A1Y2FC53_PROLT</name>
<dbReference type="RefSeq" id="XP_040724857.1">
    <property type="nucleotide sequence ID" value="XM_040871291.1"/>
</dbReference>
<feature type="chain" id="PRO_5013141597" evidence="1">
    <location>
        <begin position="19"/>
        <end position="316"/>
    </location>
</feature>
<keyword evidence="3" id="KW-0378">Hydrolase</keyword>
<dbReference type="EMBL" id="MCFI01000011">
    <property type="protein sequence ID" value="ORY81481.1"/>
    <property type="molecule type" value="Genomic_DNA"/>
</dbReference>
<dbReference type="Gene3D" id="3.20.20.80">
    <property type="entry name" value="Glycosidases"/>
    <property type="match status" value="1"/>
</dbReference>
<dbReference type="OMA" id="WYDNFAG"/>
<dbReference type="GO" id="GO:0016787">
    <property type="term" value="F:hydrolase activity"/>
    <property type="evidence" value="ECO:0007669"/>
    <property type="project" value="UniProtKB-KW"/>
</dbReference>
<dbReference type="InterPro" id="IPR053183">
    <property type="entry name" value="ASL1"/>
</dbReference>
<reference evidence="3 4" key="1">
    <citation type="submission" date="2016-07" db="EMBL/GenBank/DDBJ databases">
        <title>Pervasive Adenine N6-methylation of Active Genes in Fungi.</title>
        <authorList>
            <consortium name="DOE Joint Genome Institute"/>
            <person name="Mondo S.J."/>
            <person name="Dannebaum R.O."/>
            <person name="Kuo R.C."/>
            <person name="Labutti K."/>
            <person name="Haridas S."/>
            <person name="Kuo A."/>
            <person name="Salamov A."/>
            <person name="Ahrendt S.R."/>
            <person name="Lipzen A."/>
            <person name="Sullivan W."/>
            <person name="Andreopoulos W.B."/>
            <person name="Clum A."/>
            <person name="Lindquist E."/>
            <person name="Daum C."/>
            <person name="Ramamoorthy G.K."/>
            <person name="Gryganskyi A."/>
            <person name="Culley D."/>
            <person name="Magnuson J.K."/>
            <person name="James T.Y."/>
            <person name="O'Malley M.A."/>
            <person name="Stajich J.E."/>
            <person name="Spatafora J.W."/>
            <person name="Visel A."/>
            <person name="Grigoriev I.V."/>
        </authorList>
    </citation>
    <scope>NUCLEOTIDE SEQUENCE [LARGE SCALE GENOMIC DNA]</scope>
    <source>
        <strain evidence="3 4">12-1054</strain>
    </source>
</reference>
<dbReference type="PANTHER" id="PTHR34154:SF3">
    <property type="entry name" value="ALKALI-SENSITIVE LINKAGE PROTEIN 1"/>
    <property type="match status" value="1"/>
</dbReference>
<protein>
    <submittedName>
        <fullName evidence="3">Glycosyl hydrolase catalytic core-domain-containing protein</fullName>
    </submittedName>
</protein>
<dbReference type="GeneID" id="63787890"/>
<evidence type="ECO:0000256" key="1">
    <source>
        <dbReference type="SAM" id="SignalP"/>
    </source>
</evidence>
<gene>
    <name evidence="3" type="ORF">BCR37DRAFT_393341</name>
</gene>
<feature type="domain" description="Asl1-like glycosyl hydrolase catalytic" evidence="2">
    <location>
        <begin position="38"/>
        <end position="259"/>
    </location>
</feature>
<evidence type="ECO:0000313" key="3">
    <source>
        <dbReference type="EMBL" id="ORY81481.1"/>
    </source>
</evidence>
<dbReference type="InterPro" id="IPR024655">
    <property type="entry name" value="Asl1_glyco_hydro_catalytic"/>
</dbReference>
<proteinExistence type="predicted"/>
<keyword evidence="1" id="KW-0732">Signal</keyword>
<dbReference type="AlphaFoldDB" id="A0A1Y2FC53"/>
<dbReference type="GO" id="GO:0009277">
    <property type="term" value="C:fungal-type cell wall"/>
    <property type="evidence" value="ECO:0007669"/>
    <property type="project" value="TreeGrafter"/>
</dbReference>
<feature type="signal peptide" evidence="1">
    <location>
        <begin position="1"/>
        <end position="18"/>
    </location>
</feature>
<comment type="caution">
    <text evidence="3">The sequence shown here is derived from an EMBL/GenBank/DDBJ whole genome shotgun (WGS) entry which is preliminary data.</text>
</comment>
<dbReference type="GO" id="GO:0071966">
    <property type="term" value="P:fungal-type cell wall polysaccharide metabolic process"/>
    <property type="evidence" value="ECO:0007669"/>
    <property type="project" value="TreeGrafter"/>
</dbReference>
<sequence>MPAGKAFFFAALVAHASATKRGLIGVDNAHSFGDQPTLMAGTQLSWAMNYGVGPGNASWFAGLEYVPQLWGGNDAASFMDEVLKQDPLPKHILTFNEPDGFGGGQATMTPAKAAELWQKYVEPLKQHNMSLGSPACTGSNGGIIWLEQFLGNCSSSTCTVDFITTHWYGDYQGLADHLGHLNSVANGTKKIWVTELGIAHTTLQATESMYNSSIAWLDSLSWVDRYAWFGAFRSIESNLGPNATMLDAQGQLTQLGRQYLNSPPASGTTSSTIMATATTRTIASASSTARASAGDSLFSYQGFWVVVLGAGAVHLL</sequence>
<dbReference type="PANTHER" id="PTHR34154">
    <property type="entry name" value="ALKALI-SENSITIVE LINKAGE PROTEIN 1"/>
    <property type="match status" value="1"/>
</dbReference>
<keyword evidence="4" id="KW-1185">Reference proteome</keyword>
<dbReference type="OrthoDB" id="43654at2759"/>
<dbReference type="SUPFAM" id="SSF51445">
    <property type="entry name" value="(Trans)glycosidases"/>
    <property type="match status" value="1"/>
</dbReference>
<organism evidence="3 4">
    <name type="scientific">Protomyces lactucae-debilis</name>
    <dbReference type="NCBI Taxonomy" id="2754530"/>
    <lineage>
        <taxon>Eukaryota</taxon>
        <taxon>Fungi</taxon>
        <taxon>Dikarya</taxon>
        <taxon>Ascomycota</taxon>
        <taxon>Taphrinomycotina</taxon>
        <taxon>Taphrinomycetes</taxon>
        <taxon>Taphrinales</taxon>
        <taxon>Protomycetaceae</taxon>
        <taxon>Protomyces</taxon>
    </lineage>
</organism>
<evidence type="ECO:0000313" key="4">
    <source>
        <dbReference type="Proteomes" id="UP000193685"/>
    </source>
</evidence>